<gene>
    <name evidence="7" type="primary">ppa</name>
    <name evidence="8" type="ORF">Deia_00643</name>
</gene>
<evidence type="ECO:0000256" key="6">
    <source>
        <dbReference type="ARBA" id="ARBA00047820"/>
    </source>
</evidence>
<keyword evidence="4 7" id="KW-0378">Hydrolase</keyword>
<dbReference type="PANTHER" id="PTHR10286">
    <property type="entry name" value="INORGANIC PYROPHOSPHATASE"/>
    <property type="match status" value="1"/>
</dbReference>
<feature type="binding site" evidence="7">
    <location>
        <position position="30"/>
    </location>
    <ligand>
        <name>substrate</name>
    </ligand>
</feature>
<dbReference type="SUPFAM" id="SSF50324">
    <property type="entry name" value="Inorganic pyrophosphatase"/>
    <property type="match status" value="1"/>
</dbReference>
<dbReference type="EC" id="3.6.1.1" evidence="7"/>
<feature type="binding site" evidence="7">
    <location>
        <position position="71"/>
    </location>
    <ligand>
        <name>Mg(2+)</name>
        <dbReference type="ChEBI" id="CHEBI:18420"/>
        <label>2</label>
    </ligand>
</feature>
<dbReference type="InterPro" id="IPR036649">
    <property type="entry name" value="Pyrophosphatase_sf"/>
</dbReference>
<feature type="binding site" evidence="7">
    <location>
        <position position="44"/>
    </location>
    <ligand>
        <name>substrate</name>
    </ligand>
</feature>
<protein>
    <recommendedName>
        <fullName evidence="7">Inorganic pyrophosphatase</fullName>
        <ecNumber evidence="7">3.6.1.1</ecNumber>
    </recommendedName>
    <alternativeName>
        <fullName evidence="7">Pyrophosphate phospho-hydrolase</fullName>
        <shortName evidence="7">PPase</shortName>
    </alternativeName>
</protein>
<comment type="function">
    <text evidence="7">Catalyzes the hydrolysis of inorganic pyrophosphate (PPi) forming two phosphate ions.</text>
</comment>
<feature type="binding site" evidence="7">
    <location>
        <position position="66"/>
    </location>
    <ligand>
        <name>Mg(2+)</name>
        <dbReference type="ChEBI" id="CHEBI:18420"/>
        <label>1</label>
    </ligand>
</feature>
<comment type="similarity">
    <text evidence="7">Belongs to the PPase family.</text>
</comment>
<evidence type="ECO:0000256" key="7">
    <source>
        <dbReference type="HAMAP-Rule" id="MF_00209"/>
    </source>
</evidence>
<evidence type="ECO:0000256" key="3">
    <source>
        <dbReference type="ARBA" id="ARBA00022723"/>
    </source>
</evidence>
<name>A0A5B8XEW3_9RICK</name>
<dbReference type="InterPro" id="IPR008162">
    <property type="entry name" value="Pyrophosphatase"/>
</dbReference>
<comment type="subcellular location">
    <subcellularLocation>
        <location evidence="7">Cytoplasm</location>
    </subcellularLocation>
</comment>
<dbReference type="GO" id="GO:0005737">
    <property type="term" value="C:cytoplasm"/>
    <property type="evidence" value="ECO:0007669"/>
    <property type="project" value="UniProtKB-SubCell"/>
</dbReference>
<evidence type="ECO:0000256" key="5">
    <source>
        <dbReference type="ARBA" id="ARBA00022842"/>
    </source>
</evidence>
<evidence type="ECO:0000313" key="9">
    <source>
        <dbReference type="Proteomes" id="UP000321934"/>
    </source>
</evidence>
<dbReference type="OrthoDB" id="5187599at2"/>
<keyword evidence="5 7" id="KW-0460">Magnesium</keyword>
<dbReference type="AlphaFoldDB" id="A0A5B8XEW3"/>
<accession>A0A5B8XEW3</accession>
<dbReference type="GO" id="GO:0000287">
    <property type="term" value="F:magnesium ion binding"/>
    <property type="evidence" value="ECO:0007669"/>
    <property type="project" value="UniProtKB-UniRule"/>
</dbReference>
<dbReference type="EMBL" id="CP029077">
    <property type="protein sequence ID" value="QED23435.1"/>
    <property type="molecule type" value="Genomic_DNA"/>
</dbReference>
<evidence type="ECO:0000256" key="2">
    <source>
        <dbReference type="ARBA" id="ARBA00022490"/>
    </source>
</evidence>
<organism evidence="8 9">
    <name type="scientific">Candidatus Deianiraea vastatrix</name>
    <dbReference type="NCBI Taxonomy" id="2163644"/>
    <lineage>
        <taxon>Bacteria</taxon>
        <taxon>Pseudomonadati</taxon>
        <taxon>Pseudomonadota</taxon>
        <taxon>Alphaproteobacteria</taxon>
        <taxon>Rickettsiales</taxon>
        <taxon>Candidatus Deianiraeaceae</taxon>
        <taxon>Candidatus Deianiraea</taxon>
    </lineage>
</organism>
<dbReference type="HAMAP" id="MF_00209">
    <property type="entry name" value="Inorganic_PPase"/>
    <property type="match status" value="1"/>
</dbReference>
<dbReference type="PROSITE" id="PS00387">
    <property type="entry name" value="PPASE"/>
    <property type="match status" value="1"/>
</dbReference>
<evidence type="ECO:0000256" key="4">
    <source>
        <dbReference type="ARBA" id="ARBA00022801"/>
    </source>
</evidence>
<comment type="cofactor">
    <cofactor evidence="1 7">
        <name>Mg(2+)</name>
        <dbReference type="ChEBI" id="CHEBI:18420"/>
    </cofactor>
</comment>
<feature type="binding site" evidence="7">
    <location>
        <position position="71"/>
    </location>
    <ligand>
        <name>Mg(2+)</name>
        <dbReference type="ChEBI" id="CHEBI:18420"/>
        <label>1</label>
    </ligand>
</feature>
<dbReference type="Proteomes" id="UP000321934">
    <property type="component" value="Chromosome"/>
</dbReference>
<reference evidence="8 9" key="1">
    <citation type="journal article" date="2019" name="ISME J.">
        <title>Deianiraea, an extracellular bacterium associated with the ciliate Paramecium, suggests an alternative scenario for the evolution of Rickettsiales.</title>
        <authorList>
            <person name="Castelli M."/>
            <person name="Sabaneyeva E."/>
            <person name="Lanzoni O."/>
            <person name="Lebedeva N."/>
            <person name="Floriano A.M."/>
            <person name="Gaiarsa S."/>
            <person name="Benken K."/>
            <person name="Modeo L."/>
            <person name="Bandi C."/>
            <person name="Potekhin A."/>
            <person name="Sassera D."/>
            <person name="Petroni G."/>
        </authorList>
    </citation>
    <scope>NUCLEOTIDE SEQUENCE [LARGE SCALE GENOMIC DNA]</scope>
    <source>
        <strain evidence="8">CyL4-1</strain>
    </source>
</reference>
<dbReference type="RefSeq" id="WP_146820705.1">
    <property type="nucleotide sequence ID" value="NZ_CP029077.1"/>
</dbReference>
<dbReference type="NCBIfam" id="NF002317">
    <property type="entry name" value="PRK01250.1"/>
    <property type="match status" value="1"/>
</dbReference>
<feature type="binding site" evidence="7">
    <location>
        <position position="142"/>
    </location>
    <ligand>
        <name>substrate</name>
    </ligand>
</feature>
<dbReference type="Pfam" id="PF00719">
    <property type="entry name" value="Pyrophosphatase"/>
    <property type="match status" value="1"/>
</dbReference>
<dbReference type="CDD" id="cd00412">
    <property type="entry name" value="pyrophosphatase"/>
    <property type="match status" value="1"/>
</dbReference>
<keyword evidence="9" id="KW-1185">Reference proteome</keyword>
<proteinExistence type="inferred from homology"/>
<dbReference type="FunFam" id="3.90.80.10:FF:000003">
    <property type="entry name" value="Inorganic pyrophosphatase"/>
    <property type="match status" value="1"/>
</dbReference>
<dbReference type="Gene3D" id="3.90.80.10">
    <property type="entry name" value="Inorganic pyrophosphatase"/>
    <property type="match status" value="1"/>
</dbReference>
<feature type="binding site" evidence="7">
    <location>
        <position position="103"/>
    </location>
    <ligand>
        <name>Mg(2+)</name>
        <dbReference type="ChEBI" id="CHEBI:18420"/>
        <label>1</label>
    </ligand>
</feature>
<keyword evidence="2 7" id="KW-0963">Cytoplasm</keyword>
<comment type="catalytic activity">
    <reaction evidence="6 7">
        <text>diphosphate + H2O = 2 phosphate + H(+)</text>
        <dbReference type="Rhea" id="RHEA:24576"/>
        <dbReference type="ChEBI" id="CHEBI:15377"/>
        <dbReference type="ChEBI" id="CHEBI:15378"/>
        <dbReference type="ChEBI" id="CHEBI:33019"/>
        <dbReference type="ChEBI" id="CHEBI:43474"/>
        <dbReference type="EC" id="3.6.1.1"/>
    </reaction>
</comment>
<keyword evidence="3 7" id="KW-0479">Metal-binding</keyword>
<comment type="subunit">
    <text evidence="7">Homohexamer.</text>
</comment>
<evidence type="ECO:0000313" key="8">
    <source>
        <dbReference type="EMBL" id="QED23435.1"/>
    </source>
</evidence>
<dbReference type="GO" id="GO:0006796">
    <property type="term" value="P:phosphate-containing compound metabolic process"/>
    <property type="evidence" value="ECO:0007669"/>
    <property type="project" value="InterPro"/>
</dbReference>
<sequence>MFLDKIKAGEKVPDEVNVIIEVAAGSAPVKYEFDKDSGAIFVDRFIQTPMFYPANYGFIPHTLADDGDPVDVMVITRYPLAVGCVIPVRPIGLLYMEDESGKDEKIIAVPKAKSDPYYKDINELADLPETFVNQIKHFFERYKDLDAGKWVKISGFGTSKDAKEIISKFILNK</sequence>
<dbReference type="GO" id="GO:0004427">
    <property type="term" value="F:inorganic diphosphate phosphatase activity"/>
    <property type="evidence" value="ECO:0007669"/>
    <property type="project" value="UniProtKB-UniRule"/>
</dbReference>
<evidence type="ECO:0000256" key="1">
    <source>
        <dbReference type="ARBA" id="ARBA00001946"/>
    </source>
</evidence>
<feature type="binding site" evidence="7">
    <location>
        <position position="56"/>
    </location>
    <ligand>
        <name>substrate</name>
    </ligand>
</feature>